<gene>
    <name evidence="4" type="ORF">G7Y89_g15569</name>
</gene>
<keyword evidence="3" id="KW-0472">Membrane</keyword>
<feature type="transmembrane region" description="Helical" evidence="3">
    <location>
        <begin position="40"/>
        <end position="60"/>
    </location>
</feature>
<feature type="compositionally biased region" description="Basic and acidic residues" evidence="2">
    <location>
        <begin position="97"/>
        <end position="108"/>
    </location>
</feature>
<protein>
    <submittedName>
        <fullName evidence="4">Uncharacterized protein</fullName>
    </submittedName>
</protein>
<dbReference type="InterPro" id="IPR051085">
    <property type="entry name" value="MB_O-acyltransferase"/>
</dbReference>
<accession>A0A8H4QKX4</accession>
<evidence type="ECO:0000313" key="4">
    <source>
        <dbReference type="EMBL" id="KAF4612610.1"/>
    </source>
</evidence>
<dbReference type="GO" id="GO:0008374">
    <property type="term" value="F:O-acyltransferase activity"/>
    <property type="evidence" value="ECO:0007669"/>
    <property type="project" value="TreeGrafter"/>
</dbReference>
<dbReference type="PANTHER" id="PTHR13285:SF18">
    <property type="entry name" value="PROTEIN-CYSTEINE N-PALMITOYLTRANSFERASE RASP"/>
    <property type="match status" value="1"/>
</dbReference>
<dbReference type="AlphaFoldDB" id="A0A8H4QKX4"/>
<proteinExistence type="inferred from homology"/>
<keyword evidence="3" id="KW-1133">Transmembrane helix</keyword>
<dbReference type="EMBL" id="JAAMPI010002498">
    <property type="protein sequence ID" value="KAF4612610.1"/>
    <property type="molecule type" value="Genomic_DNA"/>
</dbReference>
<evidence type="ECO:0000256" key="1">
    <source>
        <dbReference type="ARBA" id="ARBA00010323"/>
    </source>
</evidence>
<keyword evidence="5" id="KW-1185">Reference proteome</keyword>
<feature type="region of interest" description="Disordered" evidence="2">
    <location>
        <begin position="97"/>
        <end position="123"/>
    </location>
</feature>
<dbReference type="OrthoDB" id="420606at2759"/>
<dbReference type="GO" id="GO:0006506">
    <property type="term" value="P:GPI anchor biosynthetic process"/>
    <property type="evidence" value="ECO:0007669"/>
    <property type="project" value="TreeGrafter"/>
</dbReference>
<dbReference type="GO" id="GO:0016020">
    <property type="term" value="C:membrane"/>
    <property type="evidence" value="ECO:0007669"/>
    <property type="project" value="GOC"/>
</dbReference>
<sequence>MQAMRKRLGFRREIVDHRSPKADLSSAIKYEVRLDRYTRLLLYVLPFVLSSLSLVLNAYAMGIFSYVKSIYALDTIDTRFTSSSSIPYKTVIDARDDPATSGSKRDDSVPGLGVKTDRHGRPVAQPSKWKTPEFYFYYFVFITIVPYMFWIAYDVSRPSDPNYHKYQHLLSPDAQYFTFRRNLPYLGLLLVFHPLLRKLYNFLRPLSIRNNSPRLNGSSYVSAAEGEARMEQRASFDFIFAFIFLTALHGFSVVKIVIILYMNYCIATRVPRKYMPAASWIFNIGMLFANELAEGYSMAKITAYLWPLEVAGLQSDNSMVSWGQWLDSRSGIMPRWQIPFNLTMLRLVSFNLDLYWSLDPRGGSPLEVGLLTLNAIFSY</sequence>
<name>A0A8H4QKX4_9HELO</name>
<comment type="caution">
    <text evidence="4">The sequence shown here is derived from an EMBL/GenBank/DDBJ whole genome shotgun (WGS) entry which is preliminary data.</text>
</comment>
<feature type="transmembrane region" description="Helical" evidence="3">
    <location>
        <begin position="238"/>
        <end position="262"/>
    </location>
</feature>
<dbReference type="PANTHER" id="PTHR13285">
    <property type="entry name" value="ACYLTRANSFERASE"/>
    <property type="match status" value="1"/>
</dbReference>
<comment type="similarity">
    <text evidence="1">Belongs to the membrane-bound acyltransferase family.</text>
</comment>
<dbReference type="GO" id="GO:0005783">
    <property type="term" value="C:endoplasmic reticulum"/>
    <property type="evidence" value="ECO:0007669"/>
    <property type="project" value="TreeGrafter"/>
</dbReference>
<keyword evidence="3" id="KW-0812">Transmembrane</keyword>
<evidence type="ECO:0000256" key="3">
    <source>
        <dbReference type="SAM" id="Phobius"/>
    </source>
</evidence>
<evidence type="ECO:0000313" key="5">
    <source>
        <dbReference type="Proteomes" id="UP000566819"/>
    </source>
</evidence>
<dbReference type="Proteomes" id="UP000566819">
    <property type="component" value="Unassembled WGS sequence"/>
</dbReference>
<organism evidence="4 5">
    <name type="scientific">Cudoniella acicularis</name>
    <dbReference type="NCBI Taxonomy" id="354080"/>
    <lineage>
        <taxon>Eukaryota</taxon>
        <taxon>Fungi</taxon>
        <taxon>Dikarya</taxon>
        <taxon>Ascomycota</taxon>
        <taxon>Pezizomycotina</taxon>
        <taxon>Leotiomycetes</taxon>
        <taxon>Helotiales</taxon>
        <taxon>Tricladiaceae</taxon>
        <taxon>Cudoniella</taxon>
    </lineage>
</organism>
<reference evidence="4 5" key="1">
    <citation type="submission" date="2020-03" db="EMBL/GenBank/DDBJ databases">
        <title>Draft Genome Sequence of Cudoniella acicularis.</title>
        <authorList>
            <person name="Buettner E."/>
            <person name="Kellner H."/>
        </authorList>
    </citation>
    <scope>NUCLEOTIDE SEQUENCE [LARGE SCALE GENOMIC DNA]</scope>
    <source>
        <strain evidence="4 5">DSM 108380</strain>
    </source>
</reference>
<feature type="transmembrane region" description="Helical" evidence="3">
    <location>
        <begin position="135"/>
        <end position="153"/>
    </location>
</feature>
<evidence type="ECO:0000256" key="2">
    <source>
        <dbReference type="SAM" id="MobiDB-lite"/>
    </source>
</evidence>